<evidence type="ECO:0000313" key="6">
    <source>
        <dbReference type="Proteomes" id="UP000001962"/>
    </source>
</evidence>
<dbReference type="RefSeq" id="WP_011629251.1">
    <property type="nucleotide sequence ID" value="NC_008340.1"/>
</dbReference>
<dbReference type="Gene3D" id="3.30.428.10">
    <property type="entry name" value="HIT-like"/>
    <property type="match status" value="1"/>
</dbReference>
<dbReference type="HOGENOM" id="CLU_056776_8_1_6"/>
<dbReference type="OrthoDB" id="9784774at2"/>
<dbReference type="AlphaFoldDB" id="Q0A8I1"/>
<sequence>MSDCLFCRMVSGELQPDVVHETDDVLAFRDINPQAPLHVLVIPKKHIATINDIEAGDEALIGKLYRAAAVIAAQEGVAESGYRTVMNCNADAGQEVFHLHLHVVGGRRLRWPPG</sequence>
<evidence type="ECO:0000256" key="2">
    <source>
        <dbReference type="PIRSR" id="PIRSR601310-3"/>
    </source>
</evidence>
<dbReference type="Proteomes" id="UP000001962">
    <property type="component" value="Chromosome"/>
</dbReference>
<dbReference type="CDD" id="cd01276">
    <property type="entry name" value="PKCI_related"/>
    <property type="match status" value="1"/>
</dbReference>
<evidence type="ECO:0000313" key="5">
    <source>
        <dbReference type="EMBL" id="ABI56856.1"/>
    </source>
</evidence>
<name>Q0A8I1_ALKEH</name>
<feature type="domain" description="HIT" evidence="4">
    <location>
        <begin position="5"/>
        <end position="114"/>
    </location>
</feature>
<dbReference type="GO" id="GO:0003824">
    <property type="term" value="F:catalytic activity"/>
    <property type="evidence" value="ECO:0007669"/>
    <property type="project" value="InterPro"/>
</dbReference>
<protein>
    <submittedName>
        <fullName evidence="5">Histidine triad (HIT) protein</fullName>
    </submittedName>
</protein>
<proteinExistence type="predicted"/>
<gene>
    <name evidence="5" type="ordered locus">Mlg_1507</name>
</gene>
<dbReference type="InterPro" id="IPR011146">
    <property type="entry name" value="HIT-like"/>
</dbReference>
<feature type="active site" description="Tele-AMP-histidine intermediate" evidence="1">
    <location>
        <position position="100"/>
    </location>
</feature>
<dbReference type="Pfam" id="PF01230">
    <property type="entry name" value="HIT"/>
    <property type="match status" value="1"/>
</dbReference>
<accession>Q0A8I1</accession>
<dbReference type="InterPro" id="IPR036265">
    <property type="entry name" value="HIT-like_sf"/>
</dbReference>
<evidence type="ECO:0000256" key="3">
    <source>
        <dbReference type="PROSITE-ProRule" id="PRU00464"/>
    </source>
</evidence>
<evidence type="ECO:0000256" key="1">
    <source>
        <dbReference type="PIRSR" id="PIRSR601310-1"/>
    </source>
</evidence>
<keyword evidence="6" id="KW-1185">Reference proteome</keyword>
<dbReference type="KEGG" id="aeh:Mlg_1507"/>
<dbReference type="SUPFAM" id="SSF54197">
    <property type="entry name" value="HIT-like"/>
    <property type="match status" value="1"/>
</dbReference>
<reference evidence="6" key="1">
    <citation type="submission" date="2006-08" db="EMBL/GenBank/DDBJ databases">
        <title>Complete sequence of Alkalilimnicola ehrilichei MLHE-1.</title>
        <authorList>
            <person name="Copeland A."/>
            <person name="Lucas S."/>
            <person name="Lapidus A."/>
            <person name="Barry K."/>
            <person name="Detter J.C."/>
            <person name="Glavina del Rio T."/>
            <person name="Hammon N."/>
            <person name="Israni S."/>
            <person name="Dalin E."/>
            <person name="Tice H."/>
            <person name="Pitluck S."/>
            <person name="Sims D."/>
            <person name="Brettin T."/>
            <person name="Bruce D."/>
            <person name="Han C."/>
            <person name="Tapia R."/>
            <person name="Gilna P."/>
            <person name="Schmutz J."/>
            <person name="Larimer F."/>
            <person name="Land M."/>
            <person name="Hauser L."/>
            <person name="Kyrpides N."/>
            <person name="Mikhailova N."/>
            <person name="Oremland R.S."/>
            <person name="Hoeft S.E."/>
            <person name="Switzer-Blum J."/>
            <person name="Kulp T."/>
            <person name="King G."/>
            <person name="Tabita R."/>
            <person name="Witte B."/>
            <person name="Santini J.M."/>
            <person name="Basu P."/>
            <person name="Hollibaugh J.T."/>
            <person name="Xie G."/>
            <person name="Stolz J.F."/>
            <person name="Richardson P."/>
        </authorList>
    </citation>
    <scope>NUCLEOTIDE SEQUENCE [LARGE SCALE GENOMIC DNA]</scope>
    <source>
        <strain evidence="6">ATCC BAA-1101 / DSM 17681 / MLHE-1</strain>
    </source>
</reference>
<dbReference type="PRINTS" id="PR00332">
    <property type="entry name" value="HISTRIAD"/>
</dbReference>
<dbReference type="InterPro" id="IPR019808">
    <property type="entry name" value="Histidine_triad_CS"/>
</dbReference>
<evidence type="ECO:0000259" key="4">
    <source>
        <dbReference type="PROSITE" id="PS51084"/>
    </source>
</evidence>
<dbReference type="EMBL" id="CP000453">
    <property type="protein sequence ID" value="ABI56856.1"/>
    <property type="molecule type" value="Genomic_DNA"/>
</dbReference>
<dbReference type="InterPro" id="IPR001310">
    <property type="entry name" value="Histidine_triad_HIT"/>
</dbReference>
<feature type="short sequence motif" description="Histidine triad motif" evidence="2 3">
    <location>
        <begin position="98"/>
        <end position="102"/>
    </location>
</feature>
<dbReference type="PROSITE" id="PS51084">
    <property type="entry name" value="HIT_2"/>
    <property type="match status" value="1"/>
</dbReference>
<dbReference type="eggNOG" id="COG0537">
    <property type="taxonomic scope" value="Bacteria"/>
</dbReference>
<organism evidence="5 6">
    <name type="scientific">Alkalilimnicola ehrlichii (strain ATCC BAA-1101 / DSM 17681 / MLHE-1)</name>
    <dbReference type="NCBI Taxonomy" id="187272"/>
    <lineage>
        <taxon>Bacteria</taxon>
        <taxon>Pseudomonadati</taxon>
        <taxon>Pseudomonadota</taxon>
        <taxon>Gammaproteobacteria</taxon>
        <taxon>Chromatiales</taxon>
        <taxon>Ectothiorhodospiraceae</taxon>
        <taxon>Alkalilimnicola</taxon>
    </lineage>
</organism>
<dbReference type="PROSITE" id="PS00892">
    <property type="entry name" value="HIT_1"/>
    <property type="match status" value="1"/>
</dbReference>
<dbReference type="PANTHER" id="PTHR23089">
    <property type="entry name" value="HISTIDINE TRIAD HIT PROTEIN"/>
    <property type="match status" value="1"/>
</dbReference>